<proteinExistence type="predicted"/>
<organism evidence="1">
    <name type="scientific">Brugia malayi</name>
    <name type="common">Filarial nematode worm</name>
    <dbReference type="NCBI Taxonomy" id="6279"/>
    <lineage>
        <taxon>Eukaryota</taxon>
        <taxon>Metazoa</taxon>
        <taxon>Ecdysozoa</taxon>
        <taxon>Nematoda</taxon>
        <taxon>Chromadorea</taxon>
        <taxon>Rhabditida</taxon>
        <taxon>Spirurina</taxon>
        <taxon>Spiruromorpha</taxon>
        <taxon>Filarioidea</taxon>
        <taxon>Onchocercidae</taxon>
        <taxon>Brugia</taxon>
    </lineage>
</organism>
<reference evidence="1" key="1">
    <citation type="journal article" date="2007" name="Science">
        <title>Draft genome of the filarial nematode parasite Brugia malayi.</title>
        <authorList>
            <person name="Ghedin E."/>
            <person name="Wang S."/>
            <person name="Spiro D."/>
            <person name="Caler E."/>
            <person name="Zhao Q."/>
            <person name="Crabtree J."/>
            <person name="Allen J.E."/>
            <person name="Delcher A.L."/>
            <person name="Guiliano D.B."/>
            <person name="Miranda-Saavedra D."/>
            <person name="Angiuoli S.V."/>
            <person name="Creasy T."/>
            <person name="Amedeo P."/>
            <person name="Haas B."/>
            <person name="El-Sayed N.M."/>
            <person name="Wortman J.R."/>
            <person name="Feldblyum T."/>
            <person name="Tallon L."/>
            <person name="Schatz M."/>
            <person name="Shumway M."/>
            <person name="Koo H."/>
            <person name="Salzberg S.L."/>
            <person name="Schobel S."/>
            <person name="Pertea M."/>
            <person name="Pop M."/>
            <person name="White O."/>
            <person name="Barton G.J."/>
            <person name="Carlow C.K."/>
            <person name="Crawford M.J."/>
            <person name="Daub J."/>
            <person name="Dimmic M.W."/>
            <person name="Estes C.F."/>
            <person name="Foster J.M."/>
            <person name="Ganatra M."/>
            <person name="Gregory W.F."/>
            <person name="Johnson N.M."/>
            <person name="Jin J."/>
            <person name="Komuniecki R."/>
            <person name="Korf I."/>
            <person name="Kumar S."/>
            <person name="Laney S."/>
            <person name="Li B.W."/>
            <person name="Li W."/>
            <person name="Lindblom T.H."/>
            <person name="Lustigman S."/>
            <person name="Ma D."/>
            <person name="Maina C.V."/>
            <person name="Martin D.M."/>
            <person name="McCarter J.P."/>
            <person name="McReynolds L."/>
            <person name="Mitreva M."/>
            <person name="Nutman T.B."/>
            <person name="Parkinson J."/>
            <person name="Peregrin-Alvarez J.M."/>
            <person name="Poole C."/>
            <person name="Ren Q."/>
            <person name="Saunders L."/>
            <person name="Sluder A.E."/>
            <person name="Smith K."/>
            <person name="Stanke M."/>
            <person name="Unnasch T.R."/>
            <person name="Ware J."/>
            <person name="Wei A.D."/>
            <person name="Weil G."/>
            <person name="Williams D.J."/>
            <person name="Zhang Y."/>
            <person name="Williams S.A."/>
            <person name="Fraser-Liggett C."/>
            <person name="Slatko B."/>
            <person name="Blaxter M.L."/>
            <person name="Scott A.L."/>
        </authorList>
    </citation>
    <scope>NUCLEOTIDE SEQUENCE [LARGE SCALE GENOMIC DNA]</scope>
</reference>
<name>A8PSQ7_BRUMA</name>
<gene>
    <name evidence="1" type="ORF">Bm1_33520</name>
</gene>
<evidence type="ECO:0000313" key="1">
    <source>
        <dbReference type="EMBL" id="EDP33128.1"/>
    </source>
</evidence>
<protein>
    <submittedName>
        <fullName evidence="1">Uncharacterized protein</fullName>
    </submittedName>
</protein>
<dbReference type="AlphaFoldDB" id="A8PSQ7"/>
<sequence>MDLVEGCIKTAVIKAISNNTLGQDEDGELKGFKCTELNECRKAAEQLLAGTKN</sequence>
<dbReference type="EMBL" id="DS239400">
    <property type="protein sequence ID" value="EDP33128.1"/>
    <property type="molecule type" value="Genomic_DNA"/>
</dbReference>
<accession>A8PSQ7</accession>